<sequence length="122" mass="12692">MHFSAISTVILATLCAGTQAWEVVAYNNVRNCNANSDTMYRSISGAPNDGGCKTFDQDMPGTACREYRNGGATNGGCTSGLDAVAAGPTVTVQSMDAAILPATCRVFVLSGAQARNMLRPSH</sequence>
<accession>A0A2H3G7U9</accession>
<evidence type="ECO:0000313" key="3">
    <source>
        <dbReference type="Proteomes" id="UP000219602"/>
    </source>
</evidence>
<protein>
    <submittedName>
        <fullName evidence="2">Uncharacterized protein</fullName>
    </submittedName>
</protein>
<comment type="caution">
    <text evidence="2">The sequence shown here is derived from an EMBL/GenBank/DDBJ whole genome shotgun (WGS) entry which is preliminary data.</text>
</comment>
<evidence type="ECO:0000313" key="2">
    <source>
        <dbReference type="EMBL" id="PCD21159.1"/>
    </source>
</evidence>
<evidence type="ECO:0000256" key="1">
    <source>
        <dbReference type="SAM" id="SignalP"/>
    </source>
</evidence>
<organism evidence="2 3">
    <name type="scientific">Fusarium oxysporum f. sp. radicis-cucumerinum</name>
    <dbReference type="NCBI Taxonomy" id="327505"/>
    <lineage>
        <taxon>Eukaryota</taxon>
        <taxon>Fungi</taxon>
        <taxon>Dikarya</taxon>
        <taxon>Ascomycota</taxon>
        <taxon>Pezizomycotina</taxon>
        <taxon>Sordariomycetes</taxon>
        <taxon>Hypocreomycetidae</taxon>
        <taxon>Hypocreales</taxon>
        <taxon>Nectriaceae</taxon>
        <taxon>Fusarium</taxon>
        <taxon>Fusarium oxysporum species complex</taxon>
    </lineage>
</organism>
<gene>
    <name evidence="2" type="ORF">AU210_016585</name>
</gene>
<proteinExistence type="predicted"/>
<name>A0A2H3G7U9_FUSOX</name>
<reference evidence="2 3" key="1">
    <citation type="journal article" date="2016" name="Environ. Microbiol.">
        <title>Effector profiles distinguish formae speciales of Fusarium oxysporum.</title>
        <authorList>
            <person name="van Dam P."/>
            <person name="Fokkens L."/>
            <person name="Schmidt S.M."/>
            <person name="Linmans J.H."/>
            <person name="Kistler H.C."/>
            <person name="Ma L.J."/>
            <person name="Rep M."/>
        </authorList>
    </citation>
    <scope>NUCLEOTIDE SEQUENCE [LARGE SCALE GENOMIC DNA]</scope>
    <source>
        <strain evidence="2 3">Forc016</strain>
    </source>
</reference>
<feature type="signal peptide" evidence="1">
    <location>
        <begin position="1"/>
        <end position="20"/>
    </location>
</feature>
<dbReference type="EMBL" id="MABQ02000014">
    <property type="protein sequence ID" value="PCD21159.1"/>
    <property type="molecule type" value="Genomic_DNA"/>
</dbReference>
<dbReference type="AlphaFoldDB" id="A0A2H3G7U9"/>
<reference evidence="2 3" key="2">
    <citation type="journal article" date="2017" name="Sci. Rep.">
        <title>A mobile pathogenicity chromosome in Fusarium oxysporum for infection of multiple cucurbit species.</title>
        <authorList>
            <person name="van Dam P."/>
            <person name="Fokkens L."/>
            <person name="Ayukawa Y."/>
            <person name="van der Gragt M."/>
            <person name="Ter Horst A."/>
            <person name="Brankovics B."/>
            <person name="Houterman P.M."/>
            <person name="Arie T."/>
            <person name="Rep M."/>
        </authorList>
    </citation>
    <scope>NUCLEOTIDE SEQUENCE [LARGE SCALE GENOMIC DNA]</scope>
    <source>
        <strain evidence="2 3">Forc016</strain>
    </source>
</reference>
<dbReference type="Proteomes" id="UP000219602">
    <property type="component" value="Unassembled WGS sequence"/>
</dbReference>
<keyword evidence="1" id="KW-0732">Signal</keyword>
<feature type="chain" id="PRO_5013628571" evidence="1">
    <location>
        <begin position="21"/>
        <end position="122"/>
    </location>
</feature>